<comment type="caution">
    <text evidence="1">The sequence shown here is derived from an EMBL/GenBank/DDBJ whole genome shotgun (WGS) entry which is preliminary data.</text>
</comment>
<evidence type="ECO:0000313" key="1">
    <source>
        <dbReference type="EMBL" id="SNS13823.1"/>
    </source>
</evidence>
<protein>
    <submittedName>
        <fullName evidence="1">Uncharacterized protein</fullName>
    </submittedName>
</protein>
<sequence>MIELDTTNMCSHLQKKLFNEDGVYYPIWQAMQTDDEITAVVRARQLHIYRKGKKILVLPGKAAPKIIREDSLNELLPKELLK</sequence>
<dbReference type="AlphaFoldDB" id="A0AA94S1J4"/>
<proteinExistence type="predicted"/>
<keyword evidence="2" id="KW-1185">Reference proteome</keyword>
<dbReference type="EMBL" id="FZNZ01000048">
    <property type="protein sequence ID" value="SNS13823.1"/>
    <property type="molecule type" value="Genomic_DNA"/>
</dbReference>
<accession>A0AA94S1J4</accession>
<evidence type="ECO:0000313" key="2">
    <source>
        <dbReference type="Proteomes" id="UP000198427"/>
    </source>
</evidence>
<reference evidence="1 2" key="1">
    <citation type="submission" date="2017-06" db="EMBL/GenBank/DDBJ databases">
        <authorList>
            <person name="Varghese N."/>
            <person name="Submissions S."/>
        </authorList>
    </citation>
    <scope>NUCLEOTIDE SEQUENCE [LARGE SCALE GENOMIC DNA]</scope>
    <source>
        <strain evidence="1 2">DSM 26989</strain>
    </source>
</reference>
<gene>
    <name evidence="1" type="ORF">SAMN06265364_14815</name>
</gene>
<name>A0AA94S1J4_9BACT</name>
<dbReference type="Proteomes" id="UP000198427">
    <property type="component" value="Unassembled WGS sequence"/>
</dbReference>
<dbReference type="GeneID" id="94029986"/>
<dbReference type="RefSeq" id="WP_176414877.1">
    <property type="nucleotide sequence ID" value="NZ_CALLVZ010000106.1"/>
</dbReference>
<organism evidence="1 2">
    <name type="scientific">Prevotella jejuni</name>
    <dbReference type="NCBI Taxonomy" id="1177574"/>
    <lineage>
        <taxon>Bacteria</taxon>
        <taxon>Pseudomonadati</taxon>
        <taxon>Bacteroidota</taxon>
        <taxon>Bacteroidia</taxon>
        <taxon>Bacteroidales</taxon>
        <taxon>Prevotellaceae</taxon>
        <taxon>Prevotella</taxon>
    </lineage>
</organism>